<name>A0A364L094_TALAM</name>
<organism evidence="3 4">
    <name type="scientific">Talaromyces amestolkiae</name>
    <dbReference type="NCBI Taxonomy" id="1196081"/>
    <lineage>
        <taxon>Eukaryota</taxon>
        <taxon>Fungi</taxon>
        <taxon>Dikarya</taxon>
        <taxon>Ascomycota</taxon>
        <taxon>Pezizomycotina</taxon>
        <taxon>Eurotiomycetes</taxon>
        <taxon>Eurotiomycetidae</taxon>
        <taxon>Eurotiales</taxon>
        <taxon>Trichocomaceae</taxon>
        <taxon>Talaromyces</taxon>
        <taxon>Talaromyces sect. Talaromyces</taxon>
    </lineage>
</organism>
<keyword evidence="4" id="KW-1185">Reference proteome</keyword>
<feature type="transmembrane region" description="Helical" evidence="2">
    <location>
        <begin position="291"/>
        <end position="311"/>
    </location>
</feature>
<proteinExistence type="predicted"/>
<keyword evidence="2" id="KW-0472">Membrane</keyword>
<gene>
    <name evidence="3" type="ORF">BHQ10_005227</name>
</gene>
<protein>
    <recommendedName>
        <fullName evidence="5">Integral membrane protein</fullName>
    </recommendedName>
</protein>
<reference evidence="3 4" key="1">
    <citation type="journal article" date="2017" name="Biotechnol. Biofuels">
        <title>Differential beta-glucosidase expression as a function of carbon source availability in Talaromyces amestolkiae: a genomic and proteomic approach.</title>
        <authorList>
            <person name="de Eugenio L.I."/>
            <person name="Mendez-Liter J.A."/>
            <person name="Nieto-Dominguez M."/>
            <person name="Alonso L."/>
            <person name="Gil-Munoz J."/>
            <person name="Barriuso J."/>
            <person name="Prieto A."/>
            <person name="Martinez M.J."/>
        </authorList>
    </citation>
    <scope>NUCLEOTIDE SEQUENCE [LARGE SCALE GENOMIC DNA]</scope>
    <source>
        <strain evidence="3 4">CIB</strain>
    </source>
</reference>
<evidence type="ECO:0000313" key="4">
    <source>
        <dbReference type="Proteomes" id="UP000249363"/>
    </source>
</evidence>
<feature type="transmembrane region" description="Helical" evidence="2">
    <location>
        <begin position="216"/>
        <end position="232"/>
    </location>
</feature>
<keyword evidence="2" id="KW-1133">Transmembrane helix</keyword>
<comment type="caution">
    <text evidence="3">The sequence shown here is derived from an EMBL/GenBank/DDBJ whole genome shotgun (WGS) entry which is preliminary data.</text>
</comment>
<evidence type="ECO:0008006" key="5">
    <source>
        <dbReference type="Google" id="ProtNLM"/>
    </source>
</evidence>
<sequence>MEKSQEASGVRHALQEPLPEPSSESSPELLTKSNIPTGYYLKYIRYKGQYHLQEPRYQLKNSLLAAVGFFELANAGDFAANVWNSVPIPAYAIALMAIGGTFALFMTYFAYRDATLSWRNLQGLRCERQFLKGTLKKAEEQQCDQSGELSILVKALLDVNHRETGTEIIDRLCMDSLMGFGATMVGVGTFLAIGGANHNVWLASNLLSGYIGNGPLALYGLANLCWSIYVWLRARRHGISYHAKQTAQVDKDPTVGKLLKGRIESVRIHATLNGITGVVAGAASLVTATMWWGYVVLIPCIIISVVVNYFWRHRLGYDRPLFVEDLPTFDKAAISEELVYIAALERLFLRSTTPVMLASMVSDPQSTTEVIEFLVKHNLFDAFSRRILKDKELSAILFDLSGTTVTIYPSALASNSDDSVSRRLLDMAQDCVTEYGLVQLKYRERFLLEILGCYLTALNTKITTTHPADNAV</sequence>
<evidence type="ECO:0000256" key="1">
    <source>
        <dbReference type="SAM" id="MobiDB-lite"/>
    </source>
</evidence>
<feature type="compositionally biased region" description="Low complexity" evidence="1">
    <location>
        <begin position="15"/>
        <end position="30"/>
    </location>
</feature>
<dbReference type="AlphaFoldDB" id="A0A364L094"/>
<feature type="transmembrane region" description="Helical" evidence="2">
    <location>
        <begin position="177"/>
        <end position="196"/>
    </location>
</feature>
<feature type="transmembrane region" description="Helical" evidence="2">
    <location>
        <begin position="266"/>
        <end position="285"/>
    </location>
</feature>
<keyword evidence="2" id="KW-0812">Transmembrane</keyword>
<dbReference type="Proteomes" id="UP000249363">
    <property type="component" value="Unassembled WGS sequence"/>
</dbReference>
<accession>A0A364L094</accession>
<dbReference type="STRING" id="1196081.A0A364L094"/>
<dbReference type="GeneID" id="63794443"/>
<dbReference type="OrthoDB" id="5089392at2759"/>
<dbReference type="EMBL" id="MIKG01000009">
    <property type="protein sequence ID" value="RAO69215.1"/>
    <property type="molecule type" value="Genomic_DNA"/>
</dbReference>
<feature type="transmembrane region" description="Helical" evidence="2">
    <location>
        <begin position="89"/>
        <end position="111"/>
    </location>
</feature>
<evidence type="ECO:0000313" key="3">
    <source>
        <dbReference type="EMBL" id="RAO69215.1"/>
    </source>
</evidence>
<feature type="region of interest" description="Disordered" evidence="1">
    <location>
        <begin position="1"/>
        <end position="31"/>
    </location>
</feature>
<evidence type="ECO:0000256" key="2">
    <source>
        <dbReference type="SAM" id="Phobius"/>
    </source>
</evidence>
<dbReference type="RefSeq" id="XP_040733731.1">
    <property type="nucleotide sequence ID" value="XM_040877680.1"/>
</dbReference>